<gene>
    <name evidence="2" type="ORF">PENFLA_c135G09825</name>
</gene>
<comment type="caution">
    <text evidence="2">The sequence shown here is derived from an EMBL/GenBank/DDBJ whole genome shotgun (WGS) entry which is preliminary data.</text>
</comment>
<dbReference type="AlphaFoldDB" id="A0A1V6S315"/>
<organism evidence="2 3">
    <name type="scientific">Penicillium flavigenum</name>
    <dbReference type="NCBI Taxonomy" id="254877"/>
    <lineage>
        <taxon>Eukaryota</taxon>
        <taxon>Fungi</taxon>
        <taxon>Dikarya</taxon>
        <taxon>Ascomycota</taxon>
        <taxon>Pezizomycotina</taxon>
        <taxon>Eurotiomycetes</taxon>
        <taxon>Eurotiomycetidae</taxon>
        <taxon>Eurotiales</taxon>
        <taxon>Aspergillaceae</taxon>
        <taxon>Penicillium</taxon>
    </lineage>
</organism>
<evidence type="ECO:0000313" key="2">
    <source>
        <dbReference type="EMBL" id="OQE08427.1"/>
    </source>
</evidence>
<keyword evidence="3" id="KW-1185">Reference proteome</keyword>
<dbReference type="Proteomes" id="UP000191342">
    <property type="component" value="Unassembled WGS sequence"/>
</dbReference>
<feature type="non-terminal residue" evidence="2">
    <location>
        <position position="1"/>
    </location>
</feature>
<feature type="region of interest" description="Disordered" evidence="1">
    <location>
        <begin position="1"/>
        <end position="53"/>
    </location>
</feature>
<sequence>TEDQYREGEGDDPLYPRTATPVDPGLGRHQPHLLGPELLQQSAAPPRDVGHGG</sequence>
<accession>A0A1V6S315</accession>
<name>A0A1V6S315_9EURO</name>
<dbReference type="OrthoDB" id="10455051at2759"/>
<dbReference type="EMBL" id="MLQL01000135">
    <property type="protein sequence ID" value="OQE08427.1"/>
    <property type="molecule type" value="Genomic_DNA"/>
</dbReference>
<reference evidence="3" key="1">
    <citation type="journal article" date="2017" name="Nat. Microbiol.">
        <title>Global analysis of biosynthetic gene clusters reveals vast potential of secondary metabolite production in Penicillium species.</title>
        <authorList>
            <person name="Nielsen J.C."/>
            <person name="Grijseels S."/>
            <person name="Prigent S."/>
            <person name="Ji B."/>
            <person name="Dainat J."/>
            <person name="Nielsen K.F."/>
            <person name="Frisvad J.C."/>
            <person name="Workman M."/>
            <person name="Nielsen J."/>
        </authorList>
    </citation>
    <scope>NUCLEOTIDE SEQUENCE [LARGE SCALE GENOMIC DNA]</scope>
    <source>
        <strain evidence="3">IBT 14082</strain>
    </source>
</reference>
<proteinExistence type="predicted"/>
<protein>
    <submittedName>
        <fullName evidence="2">Uncharacterized protein</fullName>
    </submittedName>
</protein>
<evidence type="ECO:0000313" key="3">
    <source>
        <dbReference type="Proteomes" id="UP000191342"/>
    </source>
</evidence>
<evidence type="ECO:0000256" key="1">
    <source>
        <dbReference type="SAM" id="MobiDB-lite"/>
    </source>
</evidence>